<comment type="similarity">
    <text evidence="1">Belongs to the polysaccharide synthase family.</text>
</comment>
<evidence type="ECO:0000313" key="3">
    <source>
        <dbReference type="EMBL" id="CAA9479040.1"/>
    </source>
</evidence>
<dbReference type="InterPro" id="IPR036291">
    <property type="entry name" value="NAD(P)-bd_dom_sf"/>
</dbReference>
<gene>
    <name evidence="3" type="ORF">AVDCRST_MAG30-674</name>
</gene>
<organism evidence="3">
    <name type="scientific">uncultured Solirubrobacteraceae bacterium</name>
    <dbReference type="NCBI Taxonomy" id="1162706"/>
    <lineage>
        <taxon>Bacteria</taxon>
        <taxon>Bacillati</taxon>
        <taxon>Actinomycetota</taxon>
        <taxon>Thermoleophilia</taxon>
        <taxon>Solirubrobacterales</taxon>
        <taxon>Solirubrobacteraceae</taxon>
        <taxon>environmental samples</taxon>
    </lineage>
</organism>
<dbReference type="Pfam" id="PF02719">
    <property type="entry name" value="Polysacc_synt_2"/>
    <property type="match status" value="1"/>
</dbReference>
<evidence type="ECO:0000256" key="1">
    <source>
        <dbReference type="ARBA" id="ARBA00007430"/>
    </source>
</evidence>
<protein>
    <recommendedName>
        <fullName evidence="2">Polysaccharide biosynthesis protein CapD-like domain-containing protein</fullName>
    </recommendedName>
</protein>
<dbReference type="InterPro" id="IPR051203">
    <property type="entry name" value="Polysaccharide_Synthase-Rel"/>
</dbReference>
<evidence type="ECO:0000259" key="2">
    <source>
        <dbReference type="Pfam" id="PF02719"/>
    </source>
</evidence>
<dbReference type="EMBL" id="CADCVS010000113">
    <property type="protein sequence ID" value="CAA9479040.1"/>
    <property type="molecule type" value="Genomic_DNA"/>
</dbReference>
<feature type="domain" description="Polysaccharide biosynthesis protein CapD-like" evidence="2">
    <location>
        <begin position="2"/>
        <end position="162"/>
    </location>
</feature>
<accession>A0A6J4RQ24</accession>
<name>A0A6J4RQ24_9ACTN</name>
<dbReference type="AlphaFoldDB" id="A0A6J4RQ24"/>
<dbReference type="PANTHER" id="PTHR43318">
    <property type="entry name" value="UDP-N-ACETYLGLUCOSAMINE 4,6-DEHYDRATASE"/>
    <property type="match status" value="1"/>
</dbReference>
<dbReference type="Gene3D" id="3.40.50.720">
    <property type="entry name" value="NAD(P)-binding Rossmann-like Domain"/>
    <property type="match status" value="1"/>
</dbReference>
<proteinExistence type="inferred from homology"/>
<dbReference type="InterPro" id="IPR003869">
    <property type="entry name" value="Polysac_CapD-like"/>
</dbReference>
<sequence length="210" mass="22151">METVIVASTDKAALAASFYARTKRLMEQLTAYAARDGGGQRIAVRLVNVLGSAGSASELFLRQARAGVPLTITDPGMLRYWITLPHAAVLMAHAALLAAEGEVVATAADPAMLNVGELGSRIWARAGREGAPAVDLLGIRRGETLREVLVGEGERLGPERRQGIAAIEGDVSTAGAAWIAEHLGERTPREEARAVWLEAMRRPGLVGAPA</sequence>
<dbReference type="SUPFAM" id="SSF51735">
    <property type="entry name" value="NAD(P)-binding Rossmann-fold domains"/>
    <property type="match status" value="1"/>
</dbReference>
<reference evidence="3" key="1">
    <citation type="submission" date="2020-02" db="EMBL/GenBank/DDBJ databases">
        <authorList>
            <person name="Meier V. D."/>
        </authorList>
    </citation>
    <scope>NUCLEOTIDE SEQUENCE</scope>
    <source>
        <strain evidence="3">AVDCRST_MAG30</strain>
    </source>
</reference>